<dbReference type="AlphaFoldDB" id="A0A2P2L0X9"/>
<reference evidence="1" key="1">
    <citation type="submission" date="2018-02" db="EMBL/GenBank/DDBJ databases">
        <title>Rhizophora mucronata_Transcriptome.</title>
        <authorList>
            <person name="Meera S.P."/>
            <person name="Sreeshan A."/>
            <person name="Augustine A."/>
        </authorList>
    </citation>
    <scope>NUCLEOTIDE SEQUENCE</scope>
    <source>
        <tissue evidence="1">Leaf</tissue>
    </source>
</reference>
<sequence>MEGEGSLLCVLLAFGWRNDITMSGRLQSLPHSSSSILLLVGPMFQG</sequence>
<dbReference type="EMBL" id="GGEC01031153">
    <property type="protein sequence ID" value="MBX11637.1"/>
    <property type="molecule type" value="Transcribed_RNA"/>
</dbReference>
<accession>A0A2P2L0X9</accession>
<proteinExistence type="predicted"/>
<organism evidence="1">
    <name type="scientific">Rhizophora mucronata</name>
    <name type="common">Asiatic mangrove</name>
    <dbReference type="NCBI Taxonomy" id="61149"/>
    <lineage>
        <taxon>Eukaryota</taxon>
        <taxon>Viridiplantae</taxon>
        <taxon>Streptophyta</taxon>
        <taxon>Embryophyta</taxon>
        <taxon>Tracheophyta</taxon>
        <taxon>Spermatophyta</taxon>
        <taxon>Magnoliopsida</taxon>
        <taxon>eudicotyledons</taxon>
        <taxon>Gunneridae</taxon>
        <taxon>Pentapetalae</taxon>
        <taxon>rosids</taxon>
        <taxon>fabids</taxon>
        <taxon>Malpighiales</taxon>
        <taxon>Rhizophoraceae</taxon>
        <taxon>Rhizophora</taxon>
    </lineage>
</organism>
<name>A0A2P2L0X9_RHIMU</name>
<evidence type="ECO:0000313" key="1">
    <source>
        <dbReference type="EMBL" id="MBX11637.1"/>
    </source>
</evidence>
<protein>
    <submittedName>
        <fullName evidence="1">Uncharacterized protein MANES_11G071900</fullName>
    </submittedName>
</protein>